<protein>
    <submittedName>
        <fullName evidence="3">DnaJ domain-containing protein</fullName>
    </submittedName>
</protein>
<feature type="coiled-coil region" evidence="1">
    <location>
        <begin position="241"/>
        <end position="268"/>
    </location>
</feature>
<dbReference type="PROSITE" id="PS50076">
    <property type="entry name" value="DNAJ_2"/>
    <property type="match status" value="1"/>
</dbReference>
<dbReference type="Proteomes" id="UP000244773">
    <property type="component" value="Segment"/>
</dbReference>
<evidence type="ECO:0000259" key="2">
    <source>
        <dbReference type="PROSITE" id="PS50076"/>
    </source>
</evidence>
<keyword evidence="1" id="KW-0175">Coiled coil</keyword>
<feature type="domain" description="J" evidence="2">
    <location>
        <begin position="10"/>
        <end position="75"/>
    </location>
</feature>
<dbReference type="InterPro" id="IPR001623">
    <property type="entry name" value="DnaJ_domain"/>
</dbReference>
<dbReference type="SUPFAM" id="SSF46565">
    <property type="entry name" value="Chaperone J-domain"/>
    <property type="match status" value="1"/>
</dbReference>
<evidence type="ECO:0000256" key="1">
    <source>
        <dbReference type="SAM" id="Coils"/>
    </source>
</evidence>
<evidence type="ECO:0000313" key="4">
    <source>
        <dbReference type="Proteomes" id="UP000244773"/>
    </source>
</evidence>
<name>A0A2P0VP89_9VIRU</name>
<dbReference type="CDD" id="cd06257">
    <property type="entry name" value="DnaJ"/>
    <property type="match status" value="1"/>
</dbReference>
<reference evidence="3" key="1">
    <citation type="journal article" date="2018" name="Virology">
        <title>A giant virus infecting green algae encodes key fermentation genes.</title>
        <authorList>
            <person name="Schvarcz C.R."/>
            <person name="Steward G.F."/>
        </authorList>
    </citation>
    <scope>NUCLEOTIDE SEQUENCE [LARGE SCALE GENOMIC DNA]</scope>
</reference>
<organism evidence="3">
    <name type="scientific">Tetraselmis virus 1</name>
    <dbReference type="NCBI Taxonomy" id="2060617"/>
    <lineage>
        <taxon>Viruses</taxon>
        <taxon>Varidnaviria</taxon>
        <taxon>Bamfordvirae</taxon>
        <taxon>Nucleocytoviricota</taxon>
        <taxon>Megaviricetes</taxon>
        <taxon>Imitervirales</taxon>
        <taxon>Allomimiviridae</taxon>
        <taxon>Oceanusvirus</taxon>
        <taxon>Oceanusvirus kaneohense</taxon>
    </lineage>
</organism>
<proteinExistence type="predicted"/>
<evidence type="ECO:0000313" key="3">
    <source>
        <dbReference type="EMBL" id="AUF82680.1"/>
    </source>
</evidence>
<accession>A0A2P0VP89</accession>
<keyword evidence="4" id="KW-1185">Reference proteome</keyword>
<dbReference type="InterPro" id="IPR036869">
    <property type="entry name" value="J_dom_sf"/>
</dbReference>
<sequence>MEEEIITVADALDVFSLTPDFSLSDLKTKYKNIALKVHPDRGGTAELFKTVNECFEVLALEHRSRTGSTQHDQLKRDFESDVSRFDASTRRHYDENQFDINRFNSVFEDTKIFDEVQDQGYGNWFESDEDYIPESKAPKLDPKCDMSAFNRAFEKSVPVANTEQSIIVKPVDNMCGSSLTFTEIGGASVDDYTFSGGYDCRIAHSTHRLANPNAFQQRFASVTSPEQIAAERSVDINKGLSSAEQQALASHERKMQRIEEARRDVEMSRHSVRADAHARANRMFLTNY</sequence>
<dbReference type="SMART" id="SM00271">
    <property type="entry name" value="DnaJ"/>
    <property type="match status" value="1"/>
</dbReference>
<gene>
    <name evidence="3" type="ORF">TetV_598</name>
</gene>
<dbReference type="EMBL" id="KY322437">
    <property type="protein sequence ID" value="AUF82680.1"/>
    <property type="molecule type" value="Genomic_DNA"/>
</dbReference>
<dbReference type="Pfam" id="PF00226">
    <property type="entry name" value="DnaJ"/>
    <property type="match status" value="1"/>
</dbReference>
<dbReference type="Gene3D" id="1.10.287.110">
    <property type="entry name" value="DnaJ domain"/>
    <property type="match status" value="1"/>
</dbReference>